<sequence>MLQSRQPSALPMRRTAGFTLLHQRDAKLELGCQQFLNATSPNYLQLHITYCFISGLRVTVAGCYLRNQVHWVFSKTTTIVPGPVCISFSLMGKKEGVSSPAFKTHEGFYRQAPLMADVLILENVTEYSPELVQSQLGKSWTLQHCKIDPRLFGLPAARARIYLIAYKHDIVSWRQEVSLELVLGALASRVVRDAGMYTWMSLPPMTLSAAQERNLKEYDQDVRLEGKRFPDLNQLARNGRG</sequence>
<dbReference type="EMBL" id="CAXAMN010021637">
    <property type="protein sequence ID" value="CAK9061765.1"/>
    <property type="molecule type" value="Genomic_DNA"/>
</dbReference>
<feature type="non-terminal residue" evidence="1">
    <location>
        <position position="241"/>
    </location>
</feature>
<keyword evidence="2" id="KW-1185">Reference proteome</keyword>
<dbReference type="InterPro" id="IPR029063">
    <property type="entry name" value="SAM-dependent_MTases_sf"/>
</dbReference>
<proteinExistence type="predicted"/>
<gene>
    <name evidence="1" type="ORF">CCMP2556_LOCUS30371</name>
</gene>
<protein>
    <submittedName>
        <fullName evidence="1">Uncharacterized protein</fullName>
    </submittedName>
</protein>
<accession>A0ABP0ND95</accession>
<dbReference type="Gene3D" id="3.40.50.150">
    <property type="entry name" value="Vaccinia Virus protein VP39"/>
    <property type="match status" value="1"/>
</dbReference>
<dbReference type="SUPFAM" id="SSF53335">
    <property type="entry name" value="S-adenosyl-L-methionine-dependent methyltransferases"/>
    <property type="match status" value="1"/>
</dbReference>
<organism evidence="1 2">
    <name type="scientific">Durusdinium trenchii</name>
    <dbReference type="NCBI Taxonomy" id="1381693"/>
    <lineage>
        <taxon>Eukaryota</taxon>
        <taxon>Sar</taxon>
        <taxon>Alveolata</taxon>
        <taxon>Dinophyceae</taxon>
        <taxon>Suessiales</taxon>
        <taxon>Symbiodiniaceae</taxon>
        <taxon>Durusdinium</taxon>
    </lineage>
</organism>
<dbReference type="Proteomes" id="UP001642484">
    <property type="component" value="Unassembled WGS sequence"/>
</dbReference>
<evidence type="ECO:0000313" key="2">
    <source>
        <dbReference type="Proteomes" id="UP001642484"/>
    </source>
</evidence>
<comment type="caution">
    <text evidence="1">The sequence shown here is derived from an EMBL/GenBank/DDBJ whole genome shotgun (WGS) entry which is preliminary data.</text>
</comment>
<name>A0ABP0ND95_9DINO</name>
<reference evidence="1 2" key="1">
    <citation type="submission" date="2024-02" db="EMBL/GenBank/DDBJ databases">
        <authorList>
            <person name="Chen Y."/>
            <person name="Shah S."/>
            <person name="Dougan E. K."/>
            <person name="Thang M."/>
            <person name="Chan C."/>
        </authorList>
    </citation>
    <scope>NUCLEOTIDE SEQUENCE [LARGE SCALE GENOMIC DNA]</scope>
</reference>
<evidence type="ECO:0000313" key="1">
    <source>
        <dbReference type="EMBL" id="CAK9061765.1"/>
    </source>
</evidence>